<name>A0ABX5D306_LACPE</name>
<sequence>MRNNNFTVDGTIRSITVTKQVSVFNGKILPTREASLTLVVNNDFNCIMSNSAFHIWLDRAPWSELYKSDQDILKLV</sequence>
<comment type="caution">
    <text evidence="1">The sequence shown here is derived from an EMBL/GenBank/DDBJ whole genome shotgun (WGS) entry which is preliminary data.</text>
</comment>
<accession>A0ABX5D306</accession>
<organism evidence="1 2">
    <name type="scientific">Lactiplantibacillus pentosus</name>
    <name type="common">Lactobacillus pentosus</name>
    <dbReference type="NCBI Taxonomy" id="1589"/>
    <lineage>
        <taxon>Bacteria</taxon>
        <taxon>Bacillati</taxon>
        <taxon>Bacillota</taxon>
        <taxon>Bacilli</taxon>
        <taxon>Lactobacillales</taxon>
        <taxon>Lactobacillaceae</taxon>
        <taxon>Lactiplantibacillus</taxon>
    </lineage>
</organism>
<dbReference type="EMBL" id="PVOB01000073">
    <property type="protein sequence ID" value="PRO95253.1"/>
    <property type="molecule type" value="Genomic_DNA"/>
</dbReference>
<evidence type="ECO:0000313" key="1">
    <source>
        <dbReference type="EMBL" id="PRO95253.1"/>
    </source>
</evidence>
<protein>
    <submittedName>
        <fullName evidence="1">Uncharacterized protein</fullName>
    </submittedName>
</protein>
<reference evidence="1 2" key="1">
    <citation type="submission" date="2018-03" db="EMBL/GenBank/DDBJ databases">
        <title>Draft Genome Sequences of six Lactobacillus pentosus Strains Isolated from Brines of Traditionally Fermented Spanish-Style Green Table Olives.</title>
        <authorList>
            <person name="Calero-Delgado B."/>
            <person name="Martin-Platero A.M."/>
            <person name="Perez-Pulido A.J."/>
            <person name="Benitez-Cabello A."/>
            <person name="Casimiro-Soriguer C.S."/>
            <person name="Martinez-Bueno M."/>
            <person name="Arroyo-Lopez F.N."/>
            <person name="Rodriguez-Gomez F."/>
            <person name="Bautista-Gallego J."/>
            <person name="Garrido-Fernandez A."/>
            <person name="Jimenez-Diaz R."/>
        </authorList>
    </citation>
    <scope>NUCLEOTIDE SEQUENCE [LARGE SCALE GENOMIC DNA]</scope>
    <source>
        <strain evidence="1 2">IG2</strain>
    </source>
</reference>
<gene>
    <name evidence="1" type="ORF">C6Y08_05750</name>
</gene>
<keyword evidence="2" id="KW-1185">Reference proteome</keyword>
<proteinExistence type="predicted"/>
<dbReference type="Proteomes" id="UP000238378">
    <property type="component" value="Unassembled WGS sequence"/>
</dbReference>
<evidence type="ECO:0000313" key="2">
    <source>
        <dbReference type="Proteomes" id="UP000238378"/>
    </source>
</evidence>